<sequence length="472" mass="54218">MLSECHTCALSPAASFSPVVRFTIILLVVSLVLSTLWLSDAHGSRHRWNNASLRPPTHEKLWKWEASLPQHDPDLAFPEGRTGRYVKFSNQALRLGWNNCFNEVLMNSHLAYMSEPCLCACNCMVFQPYYWGGHYPWPSSQRADYFRTTTPLNALLSGPAAGRPWEAGDNAPRAVSESYFDMICPDSERRKISTAQVKPRLRHSEGIVVFQEWMKVLSEAPERCVEVVPGPWAEDDHPQVFDLWLFGSRRIVSLWEEFAQSPTSRLLGPSKIVEAAVARNRRLFLPPRGSSRRDPFPRMLAMHLRRGDYREACLEFARYGSTFYSWNLLPFLPDQFTPLPEGHPDRVARVMEHCLPDRDAVVRKVKQAKAEYLQTREHPAAKVDILFILTNEHDAWLEELKDALLREDRWRIVTSRELQLDAEQTEVSMAVDMEIARRAAVFIGNGWSSMTSNIIHARLVNGLHPHINNRFF</sequence>
<protein>
    <submittedName>
        <fullName evidence="1">Uncharacterized protein</fullName>
    </submittedName>
</protein>
<dbReference type="Gene3D" id="3.40.50.11350">
    <property type="match status" value="1"/>
</dbReference>
<reference evidence="1" key="1">
    <citation type="submission" date="2023-03" db="EMBL/GenBank/DDBJ databases">
        <title>Massive genome expansion in bonnet fungi (Mycena s.s.) driven by repeated elements and novel gene families across ecological guilds.</title>
        <authorList>
            <consortium name="Lawrence Berkeley National Laboratory"/>
            <person name="Harder C.B."/>
            <person name="Miyauchi S."/>
            <person name="Viragh M."/>
            <person name="Kuo A."/>
            <person name="Thoen E."/>
            <person name="Andreopoulos B."/>
            <person name="Lu D."/>
            <person name="Skrede I."/>
            <person name="Drula E."/>
            <person name="Henrissat B."/>
            <person name="Morin E."/>
            <person name="Kohler A."/>
            <person name="Barry K."/>
            <person name="LaButti K."/>
            <person name="Morin E."/>
            <person name="Salamov A."/>
            <person name="Lipzen A."/>
            <person name="Mereny Z."/>
            <person name="Hegedus B."/>
            <person name="Baldrian P."/>
            <person name="Stursova M."/>
            <person name="Weitz H."/>
            <person name="Taylor A."/>
            <person name="Grigoriev I.V."/>
            <person name="Nagy L.G."/>
            <person name="Martin F."/>
            <person name="Kauserud H."/>
        </authorList>
    </citation>
    <scope>NUCLEOTIDE SEQUENCE</scope>
    <source>
        <strain evidence="1">9284</strain>
    </source>
</reference>
<dbReference type="CDD" id="cd11296">
    <property type="entry name" value="O-FucT_like"/>
    <property type="match status" value="1"/>
</dbReference>
<accession>A0AAD7CJ30</accession>
<evidence type="ECO:0000313" key="1">
    <source>
        <dbReference type="EMBL" id="KAJ7650296.1"/>
    </source>
</evidence>
<evidence type="ECO:0000313" key="2">
    <source>
        <dbReference type="Proteomes" id="UP001221142"/>
    </source>
</evidence>
<gene>
    <name evidence="1" type="ORF">FB45DRAFT_1017688</name>
</gene>
<comment type="caution">
    <text evidence="1">The sequence shown here is derived from an EMBL/GenBank/DDBJ whole genome shotgun (WGS) entry which is preliminary data.</text>
</comment>
<dbReference type="EMBL" id="JARKIF010000001">
    <property type="protein sequence ID" value="KAJ7650296.1"/>
    <property type="molecule type" value="Genomic_DNA"/>
</dbReference>
<organism evidence="1 2">
    <name type="scientific">Roridomyces roridus</name>
    <dbReference type="NCBI Taxonomy" id="1738132"/>
    <lineage>
        <taxon>Eukaryota</taxon>
        <taxon>Fungi</taxon>
        <taxon>Dikarya</taxon>
        <taxon>Basidiomycota</taxon>
        <taxon>Agaricomycotina</taxon>
        <taxon>Agaricomycetes</taxon>
        <taxon>Agaricomycetidae</taxon>
        <taxon>Agaricales</taxon>
        <taxon>Marasmiineae</taxon>
        <taxon>Mycenaceae</taxon>
        <taxon>Roridomyces</taxon>
    </lineage>
</organism>
<name>A0AAD7CJ30_9AGAR</name>
<proteinExistence type="predicted"/>
<dbReference type="AlphaFoldDB" id="A0AAD7CJ30"/>
<dbReference type="Proteomes" id="UP001221142">
    <property type="component" value="Unassembled WGS sequence"/>
</dbReference>
<keyword evidence="2" id="KW-1185">Reference proteome</keyword>